<dbReference type="InterPro" id="IPR006122">
    <property type="entry name" value="HMA_Cu_ion-bd"/>
</dbReference>
<evidence type="ECO:0000256" key="9">
    <source>
        <dbReference type="ARBA" id="ARBA00022840"/>
    </source>
</evidence>
<dbReference type="InterPro" id="IPR036412">
    <property type="entry name" value="HAD-like_sf"/>
</dbReference>
<evidence type="ECO:0000313" key="18">
    <source>
        <dbReference type="Ensembl" id="ENSGWIP00000039158.1"/>
    </source>
</evidence>
<evidence type="ECO:0000256" key="2">
    <source>
        <dbReference type="ARBA" id="ARBA00012517"/>
    </source>
</evidence>
<dbReference type="PROSITE" id="PS50846">
    <property type="entry name" value="HMA_2"/>
    <property type="match status" value="4"/>
</dbReference>
<dbReference type="FunFam" id="3.30.70.100:FF:000001">
    <property type="entry name" value="ATPase copper transporting beta"/>
    <property type="match status" value="4"/>
</dbReference>
<organism evidence="18 19">
    <name type="scientific">Gouania willdenowi</name>
    <name type="common">Blunt-snouted clingfish</name>
    <name type="synonym">Lepadogaster willdenowi</name>
    <dbReference type="NCBI Taxonomy" id="441366"/>
    <lineage>
        <taxon>Eukaryota</taxon>
        <taxon>Metazoa</taxon>
        <taxon>Chordata</taxon>
        <taxon>Craniata</taxon>
        <taxon>Vertebrata</taxon>
        <taxon>Euteleostomi</taxon>
        <taxon>Actinopterygii</taxon>
        <taxon>Neopterygii</taxon>
        <taxon>Teleostei</taxon>
        <taxon>Neoteleostei</taxon>
        <taxon>Acanthomorphata</taxon>
        <taxon>Ovalentaria</taxon>
        <taxon>Blenniimorphae</taxon>
        <taxon>Blenniiformes</taxon>
        <taxon>Gobiesocoidei</taxon>
        <taxon>Gobiesocidae</taxon>
        <taxon>Gobiesocinae</taxon>
        <taxon>Gouania</taxon>
    </lineage>
</organism>
<evidence type="ECO:0000256" key="10">
    <source>
        <dbReference type="ARBA" id="ARBA00022967"/>
    </source>
</evidence>
<feature type="domain" description="HMA" evidence="17">
    <location>
        <begin position="92"/>
        <end position="158"/>
    </location>
</feature>
<dbReference type="FunFam" id="3.40.50.1000:FF:000092">
    <property type="entry name" value="copper-transporting ATPase 1 isoform X2"/>
    <property type="match status" value="1"/>
</dbReference>
<reference evidence="18" key="3">
    <citation type="submission" date="2025-09" db="UniProtKB">
        <authorList>
            <consortium name="Ensembl"/>
        </authorList>
    </citation>
    <scope>IDENTIFICATION</scope>
</reference>
<dbReference type="InterPro" id="IPR023214">
    <property type="entry name" value="HAD_sf"/>
</dbReference>
<dbReference type="Proteomes" id="UP000694680">
    <property type="component" value="Chromosome 10"/>
</dbReference>
<dbReference type="PRINTS" id="PR00942">
    <property type="entry name" value="CUATPASEI"/>
</dbReference>
<dbReference type="PROSITE" id="PS01047">
    <property type="entry name" value="HMA_1"/>
    <property type="match status" value="3"/>
</dbReference>
<proteinExistence type="inferred from homology"/>
<evidence type="ECO:0000256" key="5">
    <source>
        <dbReference type="ARBA" id="ARBA00022723"/>
    </source>
</evidence>
<dbReference type="PROSITE" id="PS00154">
    <property type="entry name" value="ATPASE_E1_E2"/>
    <property type="match status" value="1"/>
</dbReference>
<dbReference type="NCBIfam" id="TIGR01494">
    <property type="entry name" value="ATPase_P-type"/>
    <property type="match status" value="2"/>
</dbReference>
<evidence type="ECO:0000256" key="15">
    <source>
        <dbReference type="RuleBase" id="RU362081"/>
    </source>
</evidence>
<name>A0A8C5H2T3_GOUWI</name>
<dbReference type="SUPFAM" id="SSF81653">
    <property type="entry name" value="Calcium ATPase, transduction domain A"/>
    <property type="match status" value="1"/>
</dbReference>
<dbReference type="Ensembl" id="ENSGWIT00000042590.1">
    <property type="protein sequence ID" value="ENSGWIP00000039158.1"/>
    <property type="gene ID" value="ENSGWIG00000017532.1"/>
</dbReference>
<evidence type="ECO:0000259" key="17">
    <source>
        <dbReference type="PROSITE" id="PS50846"/>
    </source>
</evidence>
<reference evidence="18" key="1">
    <citation type="submission" date="2020-06" db="EMBL/GenBank/DDBJ databases">
        <authorList>
            <consortium name="Wellcome Sanger Institute Data Sharing"/>
        </authorList>
    </citation>
    <scope>NUCLEOTIDE SEQUENCE [LARGE SCALE GENOMIC DNA]</scope>
</reference>
<keyword evidence="19" id="KW-1185">Reference proteome</keyword>
<feature type="transmembrane region" description="Helical" evidence="15">
    <location>
        <begin position="693"/>
        <end position="720"/>
    </location>
</feature>
<comment type="subcellular location">
    <subcellularLocation>
        <location evidence="1">Golgi apparatus</location>
        <location evidence="1">trans-Golgi network membrane</location>
        <topology evidence="1">Multi-pass membrane protein</topology>
    </subcellularLocation>
    <subcellularLocation>
        <location evidence="15">Membrane</location>
    </subcellularLocation>
</comment>
<feature type="transmembrane region" description="Helical" evidence="15">
    <location>
        <begin position="499"/>
        <end position="522"/>
    </location>
</feature>
<feature type="domain" description="HMA" evidence="17">
    <location>
        <begin position="370"/>
        <end position="436"/>
    </location>
</feature>
<dbReference type="SFLD" id="SFLDS00003">
    <property type="entry name" value="Haloacid_Dehalogenase"/>
    <property type="match status" value="1"/>
</dbReference>
<evidence type="ECO:0000256" key="7">
    <source>
        <dbReference type="ARBA" id="ARBA00022741"/>
    </source>
</evidence>
<dbReference type="CDD" id="cd00371">
    <property type="entry name" value="HMA"/>
    <property type="match status" value="4"/>
</dbReference>
<evidence type="ECO:0000256" key="12">
    <source>
        <dbReference type="ARBA" id="ARBA00023008"/>
    </source>
</evidence>
<dbReference type="Gene3D" id="3.30.70.100">
    <property type="match status" value="4"/>
</dbReference>
<dbReference type="GO" id="GO:0005507">
    <property type="term" value="F:copper ion binding"/>
    <property type="evidence" value="ECO:0007669"/>
    <property type="project" value="InterPro"/>
</dbReference>
<evidence type="ECO:0000256" key="1">
    <source>
        <dbReference type="ARBA" id="ARBA00004166"/>
    </source>
</evidence>
<evidence type="ECO:0000256" key="3">
    <source>
        <dbReference type="ARBA" id="ARBA00022448"/>
    </source>
</evidence>
<dbReference type="SUPFAM" id="SSF81665">
    <property type="entry name" value="Calcium ATPase, transmembrane domain M"/>
    <property type="match status" value="1"/>
</dbReference>
<evidence type="ECO:0000256" key="6">
    <source>
        <dbReference type="ARBA" id="ARBA00022737"/>
    </source>
</evidence>
<dbReference type="EC" id="7.2.2.8" evidence="2"/>
<dbReference type="CDD" id="cd02094">
    <property type="entry name" value="P-type_ATPase_Cu-like"/>
    <property type="match status" value="1"/>
</dbReference>
<dbReference type="Pfam" id="PF00702">
    <property type="entry name" value="Hydrolase"/>
    <property type="match status" value="1"/>
</dbReference>
<dbReference type="FunFam" id="3.40.1110.10:FF:000023">
    <property type="entry name" value="Copper-transporting ATPase 1, putative"/>
    <property type="match status" value="2"/>
</dbReference>
<keyword evidence="16" id="KW-0732">Signal</keyword>
<evidence type="ECO:0000256" key="8">
    <source>
        <dbReference type="ARBA" id="ARBA00022796"/>
    </source>
</evidence>
<dbReference type="InterPro" id="IPR023299">
    <property type="entry name" value="ATPase_P-typ_cyto_dom_N"/>
</dbReference>
<dbReference type="GO" id="GO:0016887">
    <property type="term" value="F:ATP hydrolysis activity"/>
    <property type="evidence" value="ECO:0007669"/>
    <property type="project" value="InterPro"/>
</dbReference>
<dbReference type="InterPro" id="IPR001757">
    <property type="entry name" value="P_typ_ATPase"/>
</dbReference>
<keyword evidence="14 15" id="KW-0472">Membrane</keyword>
<evidence type="ECO:0000313" key="19">
    <source>
        <dbReference type="Proteomes" id="UP000694680"/>
    </source>
</evidence>
<evidence type="ECO:0000256" key="13">
    <source>
        <dbReference type="ARBA" id="ARBA00023065"/>
    </source>
</evidence>
<gene>
    <name evidence="18" type="primary">atp7a</name>
</gene>
<dbReference type="PANTHER" id="PTHR46594">
    <property type="entry name" value="P-TYPE CATION-TRANSPORTING ATPASE"/>
    <property type="match status" value="1"/>
</dbReference>
<evidence type="ECO:0000256" key="4">
    <source>
        <dbReference type="ARBA" id="ARBA00022692"/>
    </source>
</evidence>
<accession>A0A8C5H2T3</accession>
<keyword evidence="6" id="KW-0677">Repeat</keyword>
<feature type="domain" description="HMA" evidence="17">
    <location>
        <begin position="294"/>
        <end position="360"/>
    </location>
</feature>
<dbReference type="SFLD" id="SFLDG00002">
    <property type="entry name" value="C1.7:_P-type_atpase_like"/>
    <property type="match status" value="1"/>
</dbReference>
<dbReference type="InterPro" id="IPR023298">
    <property type="entry name" value="ATPase_P-typ_TM_dom_sf"/>
</dbReference>
<feature type="domain" description="HMA" evidence="17">
    <location>
        <begin position="192"/>
        <end position="258"/>
    </location>
</feature>
<feature type="transmembrane region" description="Helical" evidence="15">
    <location>
        <begin position="740"/>
        <end position="760"/>
    </location>
</feature>
<dbReference type="GO" id="GO:0016020">
    <property type="term" value="C:membrane"/>
    <property type="evidence" value="ECO:0007669"/>
    <property type="project" value="UniProtKB-SubCell"/>
</dbReference>
<sequence>MRGLNNSKLVLITCVCQALLFVDVQNSGLLYSANKTYVFLSNIAGFKALVKSKPQPLQLSSNDIERLADSQRADVSSPSEESEERKIFIDTLSVQLRVKGMHCHSCVVNIQDNISSVSGVSSVEVSLEKERAFICYDPQVVTVPQLQQAIEVLPPGNFKTQPWNDFDPLSLVSTSSPAALASQRSFTQPLASAAKIHIEGMTCNSCVQSIEGVMSQKKGVMNAQVSLVDHQGIFDFDPLLTTPQELRDAIEDMGFDAFLPVKEQSLVFSCLFSDLLMSGFLSQKAFNGRSDVTHKCYIQIGGMTCASCVSNIERNLKNEPGIHAVLVALMASKAEVRYNPDIIDPLKIAECVKELGFTASVMENYEGSDGNLELVVRGMTCASCVHKIESSLTKQKGVIYASVALATNKAHVKYDSEVIGPRDIIKLIENLGFESSLIKRDRASSHLDHSKEIRQWRKSFLVSLIFCVPVDLITDTYMQHGRYFYIQAYKAVKHKSANMDVLIVLATSIAFSYSLLVLIVAMVEKAKVNPITFFDTPPMLFVFISLGRWLEQIAKSKTSEALSKLMSLQATEATVVTLSSDMSIISEEQVDVELVQRGDVVKVVPGGKFPVDGRVIEGHSMADESLITGEAMPVTKKPESSVIAGSINQNGCLLISATHVGMDTTLSQIVKLVEEAQTSKAPIQQYADKISGYFVPFIVCVSVLTLIAWIVIGFLDFSLVELYFPGYDKSISRAEAVVRFAFQASITVLCIACPCSLGLATPTAVMVGTGVGAQNGILIKGGEPLEMAHKSVVFDKTGTITYGAPMVIQVKIVVEGNKMPRSRLLAIVGTAENNSEHPLGAAITKYCKQELGTESLGTCTDFQTVPGCGIRCQVSNTEMLLKQADSDSEDYNQCNSPGTATSSYNVLIGNREWMKRNCLQIRPDVDEAMTEHEHRGRTAVLVAVDNLLCAMVAIADTVKPEAELAIQTLTNMGLEVVLMTGDNSKTARAIAAQVGIRKVFAEVLPSHKVAKVEQLQQTGKRVAMVGDGINDSPALAMADVGIAIGTGTDVAIEAADVVLIRNDLLDVVGSIDLSKKTVKRIRINFVFALVYNLVGIPIAAGVFLPFGLVLQPWMGSAAMALSSVSVVLSSLYLKCYTKPTAEKLEARVGPSKRQGSLSDVSVHIGMGEMRRPSPKLSLLDRFVNYSRASINSLRSDKHSLNSLVLSEPDKHSLLVAEAHCEEELC</sequence>
<dbReference type="GO" id="GO:0140581">
    <property type="term" value="F:P-type monovalent copper transporter activity"/>
    <property type="evidence" value="ECO:0007669"/>
    <property type="project" value="UniProtKB-EC"/>
</dbReference>
<dbReference type="FunFam" id="2.70.150.10:FF:000002">
    <property type="entry name" value="Copper-transporting ATPase 1, putative"/>
    <property type="match status" value="1"/>
</dbReference>
<keyword evidence="9 15" id="KW-0067">ATP-binding</keyword>
<feature type="signal peptide" evidence="16">
    <location>
        <begin position="1"/>
        <end position="18"/>
    </location>
</feature>
<dbReference type="FunFam" id="3.40.50.1000:FF:000144">
    <property type="entry name" value="copper-transporting ATPase 1 isoform X2"/>
    <property type="match status" value="1"/>
</dbReference>
<feature type="chain" id="PRO_5034630772" description="P-type Cu(+) transporter" evidence="16">
    <location>
        <begin position="19"/>
        <end position="1225"/>
    </location>
</feature>
<dbReference type="InterPro" id="IPR008250">
    <property type="entry name" value="ATPase_P-typ_transduc_dom_A_sf"/>
</dbReference>
<dbReference type="NCBIfam" id="TIGR00003">
    <property type="entry name" value="copper ion binding protein"/>
    <property type="match status" value="3"/>
</dbReference>
<dbReference type="InterPro" id="IPR044492">
    <property type="entry name" value="P_typ_ATPase_HD_dom"/>
</dbReference>
<dbReference type="PANTHER" id="PTHR46594:SF4">
    <property type="entry name" value="P-TYPE CATION-TRANSPORTING ATPASE"/>
    <property type="match status" value="1"/>
</dbReference>
<keyword evidence="13" id="KW-0406">Ion transport</keyword>
<evidence type="ECO:0000256" key="16">
    <source>
        <dbReference type="SAM" id="SignalP"/>
    </source>
</evidence>
<evidence type="ECO:0000256" key="14">
    <source>
        <dbReference type="ARBA" id="ARBA00023136"/>
    </source>
</evidence>
<keyword evidence="8" id="KW-0187">Copper transport</keyword>
<dbReference type="InterPro" id="IPR018303">
    <property type="entry name" value="ATPase_P-typ_P_site"/>
</dbReference>
<dbReference type="Pfam" id="PF00403">
    <property type="entry name" value="HMA"/>
    <property type="match status" value="4"/>
</dbReference>
<protein>
    <recommendedName>
        <fullName evidence="2">P-type Cu(+) transporter</fullName>
        <ecNumber evidence="2">7.2.2.8</ecNumber>
    </recommendedName>
</protein>
<dbReference type="GO" id="GO:0005524">
    <property type="term" value="F:ATP binding"/>
    <property type="evidence" value="ECO:0007669"/>
    <property type="project" value="UniProtKB-UniRule"/>
</dbReference>
<dbReference type="SUPFAM" id="SSF81660">
    <property type="entry name" value="Metal cation-transporting ATPase, ATP-binding domain N"/>
    <property type="match status" value="1"/>
</dbReference>
<dbReference type="Pfam" id="PF00122">
    <property type="entry name" value="E1-E2_ATPase"/>
    <property type="match status" value="1"/>
</dbReference>
<dbReference type="InterPro" id="IPR027256">
    <property type="entry name" value="P-typ_ATPase_IB"/>
</dbReference>
<dbReference type="SFLD" id="SFLDF00027">
    <property type="entry name" value="p-type_atpase"/>
    <property type="match status" value="1"/>
</dbReference>
<keyword evidence="11 15" id="KW-1133">Transmembrane helix</keyword>
<dbReference type="PRINTS" id="PR00119">
    <property type="entry name" value="CATATPASE"/>
</dbReference>
<dbReference type="Gene3D" id="2.70.150.10">
    <property type="entry name" value="Calcium-transporting ATPase, cytoplasmic transduction domain A"/>
    <property type="match status" value="1"/>
</dbReference>
<keyword evidence="4 15" id="KW-0812">Transmembrane</keyword>
<reference evidence="18" key="2">
    <citation type="submission" date="2025-08" db="UniProtKB">
        <authorList>
            <consortium name="Ensembl"/>
        </authorList>
    </citation>
    <scope>IDENTIFICATION</scope>
</reference>
<dbReference type="Gene3D" id="3.40.1110.10">
    <property type="entry name" value="Calcium-transporting ATPase, cytoplasmic domain N"/>
    <property type="match status" value="1"/>
</dbReference>
<dbReference type="InterPro" id="IPR059000">
    <property type="entry name" value="ATPase_P-type_domA"/>
</dbReference>
<dbReference type="SUPFAM" id="SSF55008">
    <property type="entry name" value="HMA, heavy metal-associated domain"/>
    <property type="match status" value="4"/>
</dbReference>
<keyword evidence="3" id="KW-0813">Transport</keyword>
<evidence type="ECO:0000256" key="11">
    <source>
        <dbReference type="ARBA" id="ARBA00022989"/>
    </source>
</evidence>
<dbReference type="SUPFAM" id="SSF56784">
    <property type="entry name" value="HAD-like"/>
    <property type="match status" value="1"/>
</dbReference>
<comment type="similarity">
    <text evidence="15">Belongs to the cation transport ATPase (P-type) (TC 3.A.3) family. Type IB subfamily.</text>
</comment>
<keyword evidence="7 15" id="KW-0547">Nucleotide-binding</keyword>
<keyword evidence="5 15" id="KW-0479">Metal-binding</keyword>
<dbReference type="NCBIfam" id="TIGR01525">
    <property type="entry name" value="ATPase-IB_hvy"/>
    <property type="match status" value="1"/>
</dbReference>
<feature type="transmembrane region" description="Helical" evidence="15">
    <location>
        <begin position="1113"/>
        <end position="1133"/>
    </location>
</feature>
<dbReference type="InterPro" id="IPR006121">
    <property type="entry name" value="HMA_dom"/>
</dbReference>
<feature type="transmembrane region" description="Helical" evidence="15">
    <location>
        <begin position="1085"/>
        <end position="1107"/>
    </location>
</feature>
<dbReference type="GO" id="GO:0005802">
    <property type="term" value="C:trans-Golgi network"/>
    <property type="evidence" value="ECO:0007669"/>
    <property type="project" value="UniProtKB-ARBA"/>
</dbReference>
<dbReference type="AlphaFoldDB" id="A0A8C5H2T3"/>
<keyword evidence="10" id="KW-1278">Translocase</keyword>
<dbReference type="InterPro" id="IPR017969">
    <property type="entry name" value="Heavy-metal-associated_CS"/>
</dbReference>
<keyword evidence="12" id="KW-0186">Copper</keyword>
<dbReference type="Gene3D" id="3.40.50.1000">
    <property type="entry name" value="HAD superfamily/HAD-like"/>
    <property type="match status" value="1"/>
</dbReference>
<dbReference type="InterPro" id="IPR036163">
    <property type="entry name" value="HMA_dom_sf"/>
</dbReference>